<dbReference type="PANTHER" id="PTHR43198">
    <property type="entry name" value="BIFUNCTIONAL TH2 PROTEIN"/>
    <property type="match status" value="1"/>
</dbReference>
<accession>A0A554NDA9</accession>
<dbReference type="SUPFAM" id="SSF48613">
    <property type="entry name" value="Heme oxygenase-like"/>
    <property type="match status" value="1"/>
</dbReference>
<dbReference type="CDD" id="cd19358">
    <property type="entry name" value="TenA_E_Spr0628-like"/>
    <property type="match status" value="1"/>
</dbReference>
<dbReference type="InterPro" id="IPR050967">
    <property type="entry name" value="Thiamine_Salvage_TenA"/>
</dbReference>
<proteinExistence type="predicted"/>
<dbReference type="RefSeq" id="WP_144261189.1">
    <property type="nucleotide sequence ID" value="NZ_QMDX01000002.1"/>
</dbReference>
<dbReference type="InterPro" id="IPR004305">
    <property type="entry name" value="Thiaminase-2/PQQC"/>
</dbReference>
<protein>
    <submittedName>
        <fullName evidence="2">Transcriptional regulator</fullName>
    </submittedName>
</protein>
<dbReference type="Gene3D" id="1.20.910.10">
    <property type="entry name" value="Heme oxygenase-like"/>
    <property type="match status" value="1"/>
</dbReference>
<keyword evidence="3" id="KW-1185">Reference proteome</keyword>
<dbReference type="Pfam" id="PF03070">
    <property type="entry name" value="TENA_THI-4"/>
    <property type="match status" value="1"/>
</dbReference>
<evidence type="ECO:0000313" key="2">
    <source>
        <dbReference type="EMBL" id="TSD15348.1"/>
    </source>
</evidence>
<comment type="caution">
    <text evidence="2">The sequence shown here is derived from an EMBL/GenBank/DDBJ whole genome shotgun (WGS) entry which is preliminary data.</text>
</comment>
<dbReference type="EMBL" id="QMDX01000002">
    <property type="protein sequence ID" value="TSD15348.1"/>
    <property type="molecule type" value="Genomic_DNA"/>
</dbReference>
<dbReference type="PANTHER" id="PTHR43198:SF2">
    <property type="entry name" value="SI:CH1073-67J19.1-RELATED"/>
    <property type="match status" value="1"/>
</dbReference>
<sequence length="243" mass="27300">MSRERGADRGTPASDVPVRFAEHDGDRYTGWLRDRTGGDWAAATEHRFVHELGADELDDAVFRRYLVQDYAFVDALTSLFGHAAGDAPTVEARVELASFLETVGTDEDDYFRRSFDALDVPEADRTNPELRPVTRGFRDLIGHAAGAGYAEALAVLVPAEWVYLEWATAAAEGPRPDRFHLDEWIDLHAVPAFREFVGWLRGQLDAVGPTLSPRRERRVDRLFRRTVELEVAFFDAAYSDGTE</sequence>
<gene>
    <name evidence="2" type="ORF">DP107_05760</name>
</gene>
<feature type="domain" description="Thiaminase-2/PQQC" evidence="1">
    <location>
        <begin position="40"/>
        <end position="238"/>
    </location>
</feature>
<reference evidence="2 3" key="1">
    <citation type="submission" date="2018-06" db="EMBL/GenBank/DDBJ databases">
        <title>Natronomonas sp. F16-60 a new haloarchaeon isolated from a solar saltern of Isla Cristina, Huelva, Spain.</title>
        <authorList>
            <person name="Duran-Viseras A."/>
            <person name="Sanchez-Porro C."/>
            <person name="Ventosa A."/>
        </authorList>
    </citation>
    <scope>NUCLEOTIDE SEQUENCE [LARGE SCALE GENOMIC DNA]</scope>
    <source>
        <strain evidence="2 3">F16-60</strain>
    </source>
</reference>
<organism evidence="2 3">
    <name type="scientific">Haloglomus irregulare</name>
    <dbReference type="NCBI Taxonomy" id="2234134"/>
    <lineage>
        <taxon>Archaea</taxon>
        <taxon>Methanobacteriati</taxon>
        <taxon>Methanobacteriota</taxon>
        <taxon>Stenosarchaea group</taxon>
        <taxon>Halobacteria</taxon>
        <taxon>Halobacteriales</taxon>
        <taxon>Natronomonadaceae</taxon>
        <taxon>Haloglomus</taxon>
    </lineage>
</organism>
<dbReference type="InterPro" id="IPR026285">
    <property type="entry name" value="TenA_E"/>
</dbReference>
<dbReference type="Proteomes" id="UP000319894">
    <property type="component" value="Unassembled WGS sequence"/>
</dbReference>
<evidence type="ECO:0000259" key="1">
    <source>
        <dbReference type="Pfam" id="PF03070"/>
    </source>
</evidence>
<dbReference type="InParanoid" id="A0A554NDA9"/>
<dbReference type="GO" id="GO:0005829">
    <property type="term" value="C:cytosol"/>
    <property type="evidence" value="ECO:0007669"/>
    <property type="project" value="TreeGrafter"/>
</dbReference>
<dbReference type="PIRSF" id="PIRSF003170">
    <property type="entry name" value="Pet18p"/>
    <property type="match status" value="1"/>
</dbReference>
<evidence type="ECO:0000313" key="3">
    <source>
        <dbReference type="Proteomes" id="UP000319894"/>
    </source>
</evidence>
<name>A0A554NDA9_9EURY</name>
<dbReference type="InterPro" id="IPR016084">
    <property type="entry name" value="Haem_Oase-like_multi-hlx"/>
</dbReference>
<dbReference type="OrthoDB" id="196770at2157"/>
<dbReference type="AlphaFoldDB" id="A0A554NDA9"/>